<feature type="compositionally biased region" description="Polar residues" evidence="1">
    <location>
        <begin position="24"/>
        <end position="54"/>
    </location>
</feature>
<dbReference type="Proteomes" id="UP000517252">
    <property type="component" value="Unassembled WGS sequence"/>
</dbReference>
<evidence type="ECO:0000313" key="3">
    <source>
        <dbReference type="Proteomes" id="UP000517252"/>
    </source>
</evidence>
<proteinExistence type="predicted"/>
<name>A0A6V8QLC5_TRIAP</name>
<feature type="region of interest" description="Disordered" evidence="1">
    <location>
        <begin position="1"/>
        <end position="58"/>
    </location>
</feature>
<gene>
    <name evidence="2" type="ORF">TASIC1_0001016000</name>
</gene>
<comment type="caution">
    <text evidence="2">The sequence shown here is derived from an EMBL/GenBank/DDBJ whole genome shotgun (WGS) entry which is preliminary data.</text>
</comment>
<dbReference type="EMBL" id="BLZH01000001">
    <property type="protein sequence ID" value="GFP52008.1"/>
    <property type="molecule type" value="Genomic_DNA"/>
</dbReference>
<evidence type="ECO:0000313" key="2">
    <source>
        <dbReference type="EMBL" id="GFP52008.1"/>
    </source>
</evidence>
<organism evidence="2 3">
    <name type="scientific">Trichoderma asperellum</name>
    <name type="common">Filamentous fungus</name>
    <dbReference type="NCBI Taxonomy" id="101201"/>
    <lineage>
        <taxon>Eukaryota</taxon>
        <taxon>Fungi</taxon>
        <taxon>Dikarya</taxon>
        <taxon>Ascomycota</taxon>
        <taxon>Pezizomycotina</taxon>
        <taxon>Sordariomycetes</taxon>
        <taxon>Hypocreomycetidae</taxon>
        <taxon>Hypocreales</taxon>
        <taxon>Hypocreaceae</taxon>
        <taxon>Trichoderma</taxon>
    </lineage>
</organism>
<evidence type="ECO:0000256" key="1">
    <source>
        <dbReference type="SAM" id="MobiDB-lite"/>
    </source>
</evidence>
<reference evidence="2 3" key="1">
    <citation type="submission" date="2020-07" db="EMBL/GenBank/DDBJ databases">
        <title>Trichoderma asperellum IC-1 whole genome shotgun sequence.</title>
        <authorList>
            <person name="Kanamasa S."/>
            <person name="Takahashi H."/>
        </authorList>
    </citation>
    <scope>NUCLEOTIDE SEQUENCE [LARGE SCALE GENOMIC DNA]</scope>
    <source>
        <strain evidence="2 3">IC-1</strain>
    </source>
</reference>
<sequence length="129" mass="13822">MSPRLASFTPRQPSQAGSKVKQKQAGSQSVSSNESRAMQVESSKANAETSSQANDGEPALVFHGRRVVPARLEACWTPVDSMAVSRQYVFAVESSHRTQCLASAIAALFVVGGFTRAGRGVWLAKVRKV</sequence>
<protein>
    <submittedName>
        <fullName evidence="2">Uncharacterized protein</fullName>
    </submittedName>
</protein>
<accession>A0A6V8QLC5</accession>
<dbReference type="AlphaFoldDB" id="A0A6V8QLC5"/>